<dbReference type="Proteomes" id="UP000447434">
    <property type="component" value="Chromosome 1"/>
</dbReference>
<gene>
    <name evidence="1" type="ORF">Lalb_Chr01g0016411</name>
</gene>
<dbReference type="AlphaFoldDB" id="A0A6A4R6N2"/>
<keyword evidence="2" id="KW-1185">Reference proteome</keyword>
<sequence>MEKLVIQGSGFSGPIPSGISLLENLTVFYYEVICSNLGNSLYACGIRLHTSILPRPY</sequence>
<protein>
    <submittedName>
        <fullName evidence="1">Uncharacterized protein</fullName>
    </submittedName>
</protein>
<dbReference type="EMBL" id="WOCE01000001">
    <property type="protein sequence ID" value="KAE9621591.1"/>
    <property type="molecule type" value="Genomic_DNA"/>
</dbReference>
<comment type="caution">
    <text evidence="1">The sequence shown here is derived from an EMBL/GenBank/DDBJ whole genome shotgun (WGS) entry which is preliminary data.</text>
</comment>
<name>A0A6A4R6N2_LUPAL</name>
<proteinExistence type="predicted"/>
<reference evidence="2" key="1">
    <citation type="journal article" date="2020" name="Nat. Commun.">
        <title>Genome sequence of the cluster root forming white lupin.</title>
        <authorList>
            <person name="Hufnagel B."/>
            <person name="Marques A."/>
            <person name="Soriano A."/>
            <person name="Marques L."/>
            <person name="Divol F."/>
            <person name="Doumas P."/>
            <person name="Sallet E."/>
            <person name="Mancinotti D."/>
            <person name="Carrere S."/>
            <person name="Marande W."/>
            <person name="Arribat S."/>
            <person name="Keller J."/>
            <person name="Huneau C."/>
            <person name="Blein T."/>
            <person name="Aime D."/>
            <person name="Laguerre M."/>
            <person name="Taylor J."/>
            <person name="Schubert V."/>
            <person name="Nelson M."/>
            <person name="Geu-Flores F."/>
            <person name="Crespi M."/>
            <person name="Gallardo-Guerrero K."/>
            <person name="Delaux P.-M."/>
            <person name="Salse J."/>
            <person name="Berges H."/>
            <person name="Guyot R."/>
            <person name="Gouzy J."/>
            <person name="Peret B."/>
        </authorList>
    </citation>
    <scope>NUCLEOTIDE SEQUENCE [LARGE SCALE GENOMIC DNA]</scope>
    <source>
        <strain evidence="2">cv. Amiga</strain>
    </source>
</reference>
<accession>A0A6A4R6N2</accession>
<evidence type="ECO:0000313" key="2">
    <source>
        <dbReference type="Proteomes" id="UP000447434"/>
    </source>
</evidence>
<evidence type="ECO:0000313" key="1">
    <source>
        <dbReference type="EMBL" id="KAE9621591.1"/>
    </source>
</evidence>
<organism evidence="1 2">
    <name type="scientific">Lupinus albus</name>
    <name type="common">White lupine</name>
    <name type="synonym">Lupinus termis</name>
    <dbReference type="NCBI Taxonomy" id="3870"/>
    <lineage>
        <taxon>Eukaryota</taxon>
        <taxon>Viridiplantae</taxon>
        <taxon>Streptophyta</taxon>
        <taxon>Embryophyta</taxon>
        <taxon>Tracheophyta</taxon>
        <taxon>Spermatophyta</taxon>
        <taxon>Magnoliopsida</taxon>
        <taxon>eudicotyledons</taxon>
        <taxon>Gunneridae</taxon>
        <taxon>Pentapetalae</taxon>
        <taxon>rosids</taxon>
        <taxon>fabids</taxon>
        <taxon>Fabales</taxon>
        <taxon>Fabaceae</taxon>
        <taxon>Papilionoideae</taxon>
        <taxon>50 kb inversion clade</taxon>
        <taxon>genistoids sensu lato</taxon>
        <taxon>core genistoids</taxon>
        <taxon>Genisteae</taxon>
        <taxon>Lupinus</taxon>
    </lineage>
</organism>